<gene>
    <name evidence="1" type="ORF">LCGC14_0443440</name>
</gene>
<sequence length="359" mass="39065">MPLKIPIWVHTVETAYPGSSTIPPDDTKNPFSAVYQKTNDGLRFEGRWDGHPRGIDDIADVVRTDREIYGAQGIGWIPWGVVHGRWEGSHSPAYAMQEGRLAGKIAVAAAGGGVESAVYIIDLEPHYFAPFPAFWREDLGAGVDDVAAFLEGFVQAGGEELWIAIDPRPQHLDRVSFRAWSRAMEGLTPAVTRILPMTYFTDFVAPRVAMNLDAEVVLSNAVETFGRFGVPPAKIFPILPAPATPSVMEFAIGTSHRLGCGGVSVYQRGNLSFDTANAIAALRDPWGAEEVEEPVPAFDAANVAGALQELSLTKSYLRVLTGDLRSLAESIDNELDDLKGVHKVLFAELLDARNKEEPN</sequence>
<proteinExistence type="predicted"/>
<accession>A0A0F9VTS3</accession>
<organism evidence="1">
    <name type="scientific">marine sediment metagenome</name>
    <dbReference type="NCBI Taxonomy" id="412755"/>
    <lineage>
        <taxon>unclassified sequences</taxon>
        <taxon>metagenomes</taxon>
        <taxon>ecological metagenomes</taxon>
    </lineage>
</organism>
<name>A0A0F9VTS3_9ZZZZ</name>
<evidence type="ECO:0000313" key="1">
    <source>
        <dbReference type="EMBL" id="KKN69168.1"/>
    </source>
</evidence>
<dbReference type="AlphaFoldDB" id="A0A0F9VTS3"/>
<protein>
    <recommendedName>
        <fullName evidence="2">DUF4015 domain-containing protein</fullName>
    </recommendedName>
</protein>
<reference evidence="1" key="1">
    <citation type="journal article" date="2015" name="Nature">
        <title>Complex archaea that bridge the gap between prokaryotes and eukaryotes.</title>
        <authorList>
            <person name="Spang A."/>
            <person name="Saw J.H."/>
            <person name="Jorgensen S.L."/>
            <person name="Zaremba-Niedzwiedzka K."/>
            <person name="Martijn J."/>
            <person name="Lind A.E."/>
            <person name="van Eijk R."/>
            <person name="Schleper C."/>
            <person name="Guy L."/>
            <person name="Ettema T.J."/>
        </authorList>
    </citation>
    <scope>NUCLEOTIDE SEQUENCE</scope>
</reference>
<dbReference type="EMBL" id="LAZR01000431">
    <property type="protein sequence ID" value="KKN69168.1"/>
    <property type="molecule type" value="Genomic_DNA"/>
</dbReference>
<comment type="caution">
    <text evidence="1">The sequence shown here is derived from an EMBL/GenBank/DDBJ whole genome shotgun (WGS) entry which is preliminary data.</text>
</comment>
<evidence type="ECO:0008006" key="2">
    <source>
        <dbReference type="Google" id="ProtNLM"/>
    </source>
</evidence>